<dbReference type="InterPro" id="IPR046867">
    <property type="entry name" value="AldOxase/xan_DH_MoCoBD2"/>
</dbReference>
<keyword evidence="1" id="KW-0500">Molybdenum</keyword>
<dbReference type="EMBL" id="RWKA01000015">
    <property type="protein sequence ID" value="TGB38671.1"/>
    <property type="molecule type" value="Genomic_DNA"/>
</dbReference>
<reference evidence="4 5" key="1">
    <citation type="submission" date="2018-12" db="EMBL/GenBank/DDBJ databases">
        <title>Draft genome sequences of Mycolicibacterium peregrinum isolated from a pig with lymphadenitis and from soil on the same Japanese pig farm.</title>
        <authorList>
            <person name="Komatsu T."/>
            <person name="Ohya K."/>
            <person name="Sawai K."/>
            <person name="Odoi J.O."/>
            <person name="Otsu K."/>
            <person name="Ota A."/>
            <person name="Ito T."/>
            <person name="Kawai M."/>
            <person name="Maruyama F."/>
        </authorList>
    </citation>
    <scope>NUCLEOTIDE SEQUENCE [LARGE SCALE GENOMIC DNA]</scope>
    <source>
        <strain evidence="4 5">138</strain>
    </source>
</reference>
<feature type="domain" description="Aldehyde oxidase/xanthine dehydrogenase a/b hammerhead" evidence="3">
    <location>
        <begin position="22"/>
        <end position="138"/>
    </location>
</feature>
<dbReference type="SUPFAM" id="SSF54665">
    <property type="entry name" value="CO dehydrogenase molybdoprotein N-domain-like"/>
    <property type="match status" value="1"/>
</dbReference>
<keyword evidence="2" id="KW-0560">Oxidoreductase</keyword>
<gene>
    <name evidence="4" type="ORF">EJD98_23915</name>
</gene>
<evidence type="ECO:0000256" key="1">
    <source>
        <dbReference type="ARBA" id="ARBA00022505"/>
    </source>
</evidence>
<accession>A0A4Z0HLL0</accession>
<protein>
    <submittedName>
        <fullName evidence="4">Xanthine dehydrogenase family protein molybdopterin-binding subunit</fullName>
    </submittedName>
</protein>
<dbReference type="InterPro" id="IPR000674">
    <property type="entry name" value="Ald_Oxase/Xan_DH_a/b"/>
</dbReference>
<dbReference type="Pfam" id="PF01315">
    <property type="entry name" value="Ald_Xan_dh_C"/>
    <property type="match status" value="1"/>
</dbReference>
<dbReference type="GO" id="GO:0005506">
    <property type="term" value="F:iron ion binding"/>
    <property type="evidence" value="ECO:0007669"/>
    <property type="project" value="InterPro"/>
</dbReference>
<dbReference type="Gene3D" id="3.30.365.10">
    <property type="entry name" value="Aldehyde oxidase/xanthine dehydrogenase, molybdopterin binding domain"/>
    <property type="match status" value="4"/>
</dbReference>
<dbReference type="InterPro" id="IPR008274">
    <property type="entry name" value="AldOxase/xan_DH_MoCoBD1"/>
</dbReference>
<dbReference type="InterPro" id="IPR036856">
    <property type="entry name" value="Ald_Oxase/Xan_DH_a/b_sf"/>
</dbReference>
<dbReference type="SMART" id="SM01008">
    <property type="entry name" value="Ald_Xan_dh_C"/>
    <property type="match status" value="1"/>
</dbReference>
<dbReference type="Proteomes" id="UP000297792">
    <property type="component" value="Unassembled WGS sequence"/>
</dbReference>
<evidence type="ECO:0000313" key="4">
    <source>
        <dbReference type="EMBL" id="TGB38671.1"/>
    </source>
</evidence>
<dbReference type="PANTHER" id="PTHR11908:SF132">
    <property type="entry name" value="ALDEHYDE OXIDASE 1-RELATED"/>
    <property type="match status" value="1"/>
</dbReference>
<comment type="caution">
    <text evidence="4">The sequence shown here is derived from an EMBL/GenBank/DDBJ whole genome shotgun (WGS) entry which is preliminary data.</text>
</comment>
<dbReference type="Pfam" id="PF20256">
    <property type="entry name" value="MoCoBD_2"/>
    <property type="match status" value="1"/>
</dbReference>
<dbReference type="AlphaFoldDB" id="A0A4Z0HLL0"/>
<dbReference type="GO" id="GO:0016491">
    <property type="term" value="F:oxidoreductase activity"/>
    <property type="evidence" value="ECO:0007669"/>
    <property type="project" value="UniProtKB-KW"/>
</dbReference>
<name>A0A4Z0HLL0_MYCPR</name>
<dbReference type="PANTHER" id="PTHR11908">
    <property type="entry name" value="XANTHINE DEHYDROGENASE"/>
    <property type="match status" value="1"/>
</dbReference>
<organism evidence="4 5">
    <name type="scientific">Mycolicibacterium peregrinum</name>
    <name type="common">Mycobacterium peregrinum</name>
    <dbReference type="NCBI Taxonomy" id="43304"/>
    <lineage>
        <taxon>Bacteria</taxon>
        <taxon>Bacillati</taxon>
        <taxon>Actinomycetota</taxon>
        <taxon>Actinomycetes</taxon>
        <taxon>Mycobacteriales</taxon>
        <taxon>Mycobacteriaceae</taxon>
        <taxon>Mycolicibacterium</taxon>
    </lineage>
</organism>
<dbReference type="InterPro" id="IPR037165">
    <property type="entry name" value="AldOxase/xan_DH_Mopterin-bd_sf"/>
</dbReference>
<dbReference type="Gene3D" id="3.90.1170.50">
    <property type="entry name" value="Aldehyde oxidase/xanthine dehydrogenase, a/b hammerhead"/>
    <property type="match status" value="1"/>
</dbReference>
<dbReference type="Pfam" id="PF02738">
    <property type="entry name" value="MoCoBD_1"/>
    <property type="match status" value="1"/>
</dbReference>
<keyword evidence="5" id="KW-1185">Reference proteome</keyword>
<sequence length="750" mass="81449">MRHDGGTMGEPVSRVEGVDKVTGRARYTADVVIPGLVHAVLVQTQIPHGHVIEHSLRHTAERVSRAPGVLHVLTPLNCPALQQLPRELTFDLPLERRPPLSDLTVQYVGQHLAVVVADSLENATEAASQFVVDYEMLPAQMTARTVLEQATAPDQKGGQIRHGSYLPDHFVKLEEEKLQDRRGETPRQGTAANRVDARYTTPMNAHYPIELSSTIAQWDGDRLTVHDSTRWIAGEQATLAAYLGMPEDRIRILSPLVGGAFGSKSFLWMHVVLCAVASRAVGRPVKLVLTRDQMFTSTGHRPRTEQDVTLIADQNAQILSTEHHTVTETSTVAHFCEPAGISTRFLYTSPHLVVSHRAARINAPTPCFMRGPGEAPGLFALEMAIDELAERSGVDPLELRIRNHADIDQASGKPWSGKHLLQCYQAGAQRFGWHDRPAAPRAMRRRGVQIGWGMATATYPGRRMPAGCRVDTDADGFVHFSSATHEIGTGVRTVMTQVAADATGLAMDRLSFMSGDSSFPSAPYSGASQTTATVGSAVFAAGVEWKRRFIAALTADRGSPYFGTDPATVDITTLSPAAAAAYRDQLSFSTSSDDGAQETRAVQSFGAHFCEVEVDEAIGRASVTRWVAVMDCGRVLNPKLARNQVMGGITFGLGMALMEHVPYDEASALPIGEYYLPTHADRPEFDISFLEHPDYTLDPIGVRGIGEIGTCGVPAAIANAIHHATGKRLRDLPITLEDLMAPYQSPEFGS</sequence>
<proteinExistence type="predicted"/>
<evidence type="ECO:0000259" key="3">
    <source>
        <dbReference type="SMART" id="SM01008"/>
    </source>
</evidence>
<evidence type="ECO:0000256" key="2">
    <source>
        <dbReference type="ARBA" id="ARBA00023002"/>
    </source>
</evidence>
<dbReference type="SUPFAM" id="SSF56003">
    <property type="entry name" value="Molybdenum cofactor-binding domain"/>
    <property type="match status" value="1"/>
</dbReference>
<dbReference type="InterPro" id="IPR016208">
    <property type="entry name" value="Ald_Oxase/xanthine_DH-like"/>
</dbReference>
<evidence type="ECO:0000313" key="5">
    <source>
        <dbReference type="Proteomes" id="UP000297792"/>
    </source>
</evidence>